<feature type="transmembrane region" description="Helical" evidence="2">
    <location>
        <begin position="182"/>
        <end position="199"/>
    </location>
</feature>
<dbReference type="GO" id="GO:0016746">
    <property type="term" value="F:acyltransferase activity"/>
    <property type="evidence" value="ECO:0007669"/>
    <property type="project" value="UniProtKB-KW"/>
</dbReference>
<feature type="transmembrane region" description="Helical" evidence="2">
    <location>
        <begin position="51"/>
        <end position="69"/>
    </location>
</feature>
<evidence type="ECO:0000313" key="5">
    <source>
        <dbReference type="Proteomes" id="UP001233673"/>
    </source>
</evidence>
<feature type="transmembrane region" description="Helical" evidence="2">
    <location>
        <begin position="235"/>
        <end position="254"/>
    </location>
</feature>
<feature type="region of interest" description="Disordered" evidence="1">
    <location>
        <begin position="351"/>
        <end position="418"/>
    </location>
</feature>
<dbReference type="InterPro" id="IPR050879">
    <property type="entry name" value="Acyltransferase_3"/>
</dbReference>
<dbReference type="EMBL" id="JASNFN010000023">
    <property type="protein sequence ID" value="MDP5184381.1"/>
    <property type="molecule type" value="Genomic_DNA"/>
</dbReference>
<keyword evidence="5" id="KW-1185">Reference proteome</keyword>
<organism evidence="4 5">
    <name type="scientific">Blastococcus carthaginiensis</name>
    <dbReference type="NCBI Taxonomy" id="3050034"/>
    <lineage>
        <taxon>Bacteria</taxon>
        <taxon>Bacillati</taxon>
        <taxon>Actinomycetota</taxon>
        <taxon>Actinomycetes</taxon>
        <taxon>Geodermatophilales</taxon>
        <taxon>Geodermatophilaceae</taxon>
        <taxon>Blastococcus</taxon>
    </lineage>
</organism>
<evidence type="ECO:0000256" key="2">
    <source>
        <dbReference type="SAM" id="Phobius"/>
    </source>
</evidence>
<dbReference type="InterPro" id="IPR002656">
    <property type="entry name" value="Acyl_transf_3_dom"/>
</dbReference>
<dbReference type="RefSeq" id="WP_306000946.1">
    <property type="nucleotide sequence ID" value="NZ_JASNFN010000023.1"/>
</dbReference>
<evidence type="ECO:0000313" key="4">
    <source>
        <dbReference type="EMBL" id="MDP5184381.1"/>
    </source>
</evidence>
<keyword evidence="4" id="KW-0012">Acyltransferase</keyword>
<accession>A0ABT9IFM9</accession>
<name>A0ABT9IFM9_9ACTN</name>
<feature type="transmembrane region" description="Helical" evidence="2">
    <location>
        <begin position="311"/>
        <end position="332"/>
    </location>
</feature>
<keyword evidence="2" id="KW-1133">Transmembrane helix</keyword>
<gene>
    <name evidence="4" type="ORF">QOZ88_17235</name>
</gene>
<dbReference type="PANTHER" id="PTHR23028:SF53">
    <property type="entry name" value="ACYL_TRANSF_3 DOMAIN-CONTAINING PROTEIN"/>
    <property type="match status" value="1"/>
</dbReference>
<dbReference type="Pfam" id="PF01757">
    <property type="entry name" value="Acyl_transf_3"/>
    <property type="match status" value="1"/>
</dbReference>
<feature type="transmembrane region" description="Helical" evidence="2">
    <location>
        <begin position="90"/>
        <end position="113"/>
    </location>
</feature>
<dbReference type="Proteomes" id="UP001233673">
    <property type="component" value="Unassembled WGS sequence"/>
</dbReference>
<protein>
    <submittedName>
        <fullName evidence="4">Acyltransferase</fullName>
        <ecNumber evidence="4">2.3.-.-</ecNumber>
    </submittedName>
</protein>
<evidence type="ECO:0000259" key="3">
    <source>
        <dbReference type="Pfam" id="PF01757"/>
    </source>
</evidence>
<keyword evidence="2" id="KW-0812">Transmembrane</keyword>
<feature type="transmembrane region" description="Helical" evidence="2">
    <location>
        <begin position="21"/>
        <end position="39"/>
    </location>
</feature>
<feature type="transmembrane region" description="Helical" evidence="2">
    <location>
        <begin position="260"/>
        <end position="280"/>
    </location>
</feature>
<sequence>MSIDRRAPLLLDLLRRRNSLNALRLLLAVTVIIAHAWPIGGFGDVPRLGQVPLGTLAVAGFFALSGWLITQSRLSSELPGFAWRRFLRIYPGYLGSLLVVAFVAAPIGSALGAGPYRLGDGMHHVLANLTLQVQDYAVGATPQAVPYPGAWNGSLWTLYYEGICYVAVGLLVTVVGRRWTRSAVVAAWITLTALAVGQWEFGLRVRFDVDTFLTLAPWFFAGAVLAVFRDRLIAHGGLAAASGGTVVLVLALGLPPAAAALPLAYALLWLGAVLPLHAVGKRNDISYGMYVYAFPVQQLLVLLGAHEAGVVPYIVLSTVATVPLALLSWLVVEHPAQRLRGAADRFPLVRSGASVRRRPPLPTGPPARTAEPPAAAAPGGGGGGGGGAAPPPPPPRAGPARRGPARGGPPPTRSTARR</sequence>
<dbReference type="PANTHER" id="PTHR23028">
    <property type="entry name" value="ACETYLTRANSFERASE"/>
    <property type="match status" value="1"/>
</dbReference>
<feature type="transmembrane region" description="Helical" evidence="2">
    <location>
        <begin position="156"/>
        <end position="175"/>
    </location>
</feature>
<keyword evidence="2" id="KW-0472">Membrane</keyword>
<feature type="transmembrane region" description="Helical" evidence="2">
    <location>
        <begin position="287"/>
        <end position="305"/>
    </location>
</feature>
<feature type="domain" description="Acyltransferase 3" evidence="3">
    <location>
        <begin position="18"/>
        <end position="328"/>
    </location>
</feature>
<feature type="compositionally biased region" description="Gly residues" evidence="1">
    <location>
        <begin position="378"/>
        <end position="388"/>
    </location>
</feature>
<keyword evidence="4" id="KW-0808">Transferase</keyword>
<dbReference type="EC" id="2.3.-.-" evidence="4"/>
<proteinExistence type="predicted"/>
<evidence type="ECO:0000256" key="1">
    <source>
        <dbReference type="SAM" id="MobiDB-lite"/>
    </source>
</evidence>
<feature type="compositionally biased region" description="Low complexity" evidence="1">
    <location>
        <begin position="366"/>
        <end position="377"/>
    </location>
</feature>
<reference evidence="5" key="1">
    <citation type="submission" date="2023-05" db="EMBL/GenBank/DDBJ databases">
        <title>Draft genome of Pseudofrankia sp. BMG5.37.</title>
        <authorList>
            <person name="Gtari M."/>
            <person name="Ghodhbane F."/>
            <person name="Sbissi I."/>
        </authorList>
    </citation>
    <scope>NUCLEOTIDE SEQUENCE [LARGE SCALE GENOMIC DNA]</scope>
    <source>
        <strain evidence="5">BMG 814</strain>
    </source>
</reference>
<feature type="transmembrane region" description="Helical" evidence="2">
    <location>
        <begin position="211"/>
        <end position="228"/>
    </location>
</feature>
<comment type="caution">
    <text evidence="4">The sequence shown here is derived from an EMBL/GenBank/DDBJ whole genome shotgun (WGS) entry which is preliminary data.</text>
</comment>